<dbReference type="RefSeq" id="WP_048298683.1">
    <property type="nucleotide sequence ID" value="NZ_CAAGWX010000001.1"/>
</dbReference>
<organism evidence="2">
    <name type="scientific">Klebsiella quasipneumoniae</name>
    <dbReference type="NCBI Taxonomy" id="1463165"/>
    <lineage>
        <taxon>Bacteria</taxon>
        <taxon>Pseudomonadati</taxon>
        <taxon>Pseudomonadota</taxon>
        <taxon>Gammaproteobacteria</taxon>
        <taxon>Enterobacterales</taxon>
        <taxon>Enterobacteriaceae</taxon>
        <taxon>Klebsiella/Raoultella group</taxon>
        <taxon>Klebsiella</taxon>
        <taxon>Klebsiella pneumoniae complex</taxon>
    </lineage>
</organism>
<feature type="transmembrane region" description="Helical" evidence="1">
    <location>
        <begin position="54"/>
        <end position="73"/>
    </location>
</feature>
<dbReference type="AlphaFoldDB" id="A0A483L025"/>
<feature type="transmembrane region" description="Helical" evidence="1">
    <location>
        <begin position="85"/>
        <end position="109"/>
    </location>
</feature>
<keyword evidence="1" id="KW-0472">Membrane</keyword>
<name>A0A483L025_9ENTR</name>
<proteinExistence type="predicted"/>
<comment type="caution">
    <text evidence="2">The sequence shown here is derived from an EMBL/GenBank/DDBJ whole genome shotgun (WGS) entry which is preliminary data.</text>
</comment>
<evidence type="ECO:0000313" key="2">
    <source>
        <dbReference type="EMBL" id="TCX65919.1"/>
    </source>
</evidence>
<protein>
    <submittedName>
        <fullName evidence="2">Uncharacterized protein</fullName>
    </submittedName>
</protein>
<dbReference type="EMBL" id="SDCO01000001">
    <property type="protein sequence ID" value="TCX65919.1"/>
    <property type="molecule type" value="Genomic_DNA"/>
</dbReference>
<sequence>MSDAISSQLENIITMLIAISIASERVVEIIKGYFPWLNLEKQYPVIEGKRKSALQLLAVVAGIVTAFLTQPFVAGSFSAFKHPDLMTLCIGLMASGGSAFWNAILNYLLQVKNLKKQQVNSVKADAVVDPLPPSPVYQDMVPGAEPVSSNPCFNPEGN</sequence>
<keyword evidence="1" id="KW-1133">Transmembrane helix</keyword>
<evidence type="ECO:0000256" key="1">
    <source>
        <dbReference type="SAM" id="Phobius"/>
    </source>
</evidence>
<gene>
    <name evidence="2" type="ORF">ETE84_01905</name>
</gene>
<keyword evidence="1" id="KW-0812">Transmembrane</keyword>
<reference evidence="2" key="1">
    <citation type="submission" date="2019-01" db="EMBL/GenBank/DDBJ databases">
        <authorList>
            <person name="Lista F."/>
            <person name="Anselmo A."/>
        </authorList>
    </citation>
    <scope>NUCLEOTIDE SEQUENCE</scope>
    <source>
        <strain evidence="2">8S</strain>
    </source>
</reference>
<accession>A0A483L025</accession>